<feature type="compositionally biased region" description="Polar residues" evidence="6">
    <location>
        <begin position="208"/>
        <end position="238"/>
    </location>
</feature>
<dbReference type="Proteomes" id="UP000789342">
    <property type="component" value="Unassembled WGS sequence"/>
</dbReference>
<dbReference type="Gene3D" id="3.10.20.90">
    <property type="entry name" value="Phosphatidylinositol 3-kinase Catalytic Subunit, Chain A, domain 1"/>
    <property type="match status" value="1"/>
</dbReference>
<evidence type="ECO:0000256" key="6">
    <source>
        <dbReference type="SAM" id="MobiDB-lite"/>
    </source>
</evidence>
<comment type="similarity">
    <text evidence="5">Belongs to the RAD23 family.</text>
</comment>
<evidence type="ECO:0000259" key="8">
    <source>
        <dbReference type="PROSITE" id="PS50053"/>
    </source>
</evidence>
<evidence type="ECO:0000313" key="9">
    <source>
        <dbReference type="EMBL" id="CAG8522635.1"/>
    </source>
</evidence>
<dbReference type="GO" id="GO:0005654">
    <property type="term" value="C:nucleoplasm"/>
    <property type="evidence" value="ECO:0007669"/>
    <property type="project" value="TreeGrafter"/>
</dbReference>
<dbReference type="GO" id="GO:0005829">
    <property type="term" value="C:cytosol"/>
    <property type="evidence" value="ECO:0007669"/>
    <property type="project" value="TreeGrafter"/>
</dbReference>
<accession>A0A9N9A9M4</accession>
<feature type="compositionally biased region" description="Low complexity" evidence="6">
    <location>
        <begin position="136"/>
        <end position="148"/>
    </location>
</feature>
<dbReference type="PANTHER" id="PTHR10621">
    <property type="entry name" value="UV EXCISION REPAIR PROTEIN RAD23"/>
    <property type="match status" value="1"/>
</dbReference>
<dbReference type="SMART" id="SM00213">
    <property type="entry name" value="UBQ"/>
    <property type="match status" value="1"/>
</dbReference>
<dbReference type="AlphaFoldDB" id="A0A9N9A9M4"/>
<comment type="subcellular location">
    <subcellularLocation>
        <location evidence="5">Nucleus</location>
    </subcellularLocation>
    <subcellularLocation>
        <location evidence="5">Cytoplasm</location>
    </subcellularLocation>
</comment>
<evidence type="ECO:0000256" key="4">
    <source>
        <dbReference type="ARBA" id="ARBA00023242"/>
    </source>
</evidence>
<dbReference type="GO" id="GO:0006289">
    <property type="term" value="P:nucleotide-excision repair"/>
    <property type="evidence" value="ECO:0007669"/>
    <property type="project" value="UniProtKB-UniRule"/>
</dbReference>
<dbReference type="GO" id="GO:0043161">
    <property type="term" value="P:proteasome-mediated ubiquitin-dependent protein catabolic process"/>
    <property type="evidence" value="ECO:0007669"/>
    <property type="project" value="UniProtKB-UniRule"/>
</dbReference>
<feature type="region of interest" description="Disordered" evidence="6">
    <location>
        <begin position="207"/>
        <end position="238"/>
    </location>
</feature>
<feature type="compositionally biased region" description="Polar residues" evidence="6">
    <location>
        <begin position="82"/>
        <end position="105"/>
    </location>
</feature>
<feature type="region of interest" description="Disordered" evidence="6">
    <location>
        <begin position="76"/>
        <end position="105"/>
    </location>
</feature>
<dbReference type="InterPro" id="IPR015360">
    <property type="entry name" value="XPC-bd"/>
</dbReference>
<dbReference type="PROSITE" id="PS50053">
    <property type="entry name" value="UBIQUITIN_2"/>
    <property type="match status" value="1"/>
</dbReference>
<dbReference type="Pfam" id="PF00627">
    <property type="entry name" value="UBA"/>
    <property type="match status" value="2"/>
</dbReference>
<comment type="function">
    <text evidence="5">Multiubiquitin chain receptor involved in modulation of proteasomal degradation. Involved in nucleotide excision repair.</text>
</comment>
<dbReference type="InterPro" id="IPR015940">
    <property type="entry name" value="UBA"/>
</dbReference>
<keyword evidence="5" id="KW-0963">Cytoplasm</keyword>
<organism evidence="9 10">
    <name type="scientific">Acaulospora morrowiae</name>
    <dbReference type="NCBI Taxonomy" id="94023"/>
    <lineage>
        <taxon>Eukaryota</taxon>
        <taxon>Fungi</taxon>
        <taxon>Fungi incertae sedis</taxon>
        <taxon>Mucoromycota</taxon>
        <taxon>Glomeromycotina</taxon>
        <taxon>Glomeromycetes</taxon>
        <taxon>Diversisporales</taxon>
        <taxon>Acaulosporaceae</taxon>
        <taxon>Acaulospora</taxon>
    </lineage>
</organism>
<feature type="region of interest" description="Disordered" evidence="6">
    <location>
        <begin position="122"/>
        <end position="149"/>
    </location>
</feature>
<gene>
    <name evidence="9" type="ORF">AMORRO_LOCUS4282</name>
</gene>
<dbReference type="InterPro" id="IPR004806">
    <property type="entry name" value="Rad23"/>
</dbReference>
<dbReference type="Pfam" id="PF09280">
    <property type="entry name" value="XPC-binding"/>
    <property type="match status" value="1"/>
</dbReference>
<dbReference type="OrthoDB" id="419317at2759"/>
<dbReference type="SMART" id="SM00727">
    <property type="entry name" value="STI1"/>
    <property type="match status" value="1"/>
</dbReference>
<dbReference type="FunFam" id="1.10.8.10:FF:000002">
    <property type="entry name" value="UV excision repair protein RAD23 homolog"/>
    <property type="match status" value="1"/>
</dbReference>
<proteinExistence type="inferred from homology"/>
<keyword evidence="4 5" id="KW-0539">Nucleus</keyword>
<sequence>MKITIKTLQQKQFQLDVDPEDKVLAVKQKIEQSHEHAVSRQKLIFEGKILADDKSLSEYEISEKGFLVLMVSNSKPPAKPANTPQLSGSNPSPSTTAPLPNSQRTPTITAQQPAVIQAPVAPLTSSTPQNPPPPTQTSTNTATTTTPSIPDLFGNASALVTGADYENVIQSIMELGYDRDQVVKAMRASFNNPDRAVEYLMTEIPPETDQSTSISEPVVNQPQTVSPTAPSTGSSTHTAIPQNLFQVAQQQQQQGGTDELSVLRSHPQFQQLRRLVQENPALLQPLLQQIGQSNPQLLQLINANPAMFLRLLQENGEETGEVNLPPPQYVSVTQEEKEAIDRLVDLGFDRALAIEAFLACDRNEELAANYLFEHMNEEEN</sequence>
<comment type="caution">
    <text evidence="9">The sequence shown here is derived from an EMBL/GenBank/DDBJ whole genome shotgun (WGS) entry which is preliminary data.</text>
</comment>
<dbReference type="InterPro" id="IPR000626">
    <property type="entry name" value="Ubiquitin-like_dom"/>
</dbReference>
<evidence type="ECO:0000256" key="2">
    <source>
        <dbReference type="ARBA" id="ARBA00022763"/>
    </source>
</evidence>
<evidence type="ECO:0000256" key="5">
    <source>
        <dbReference type="RuleBase" id="RU367049"/>
    </source>
</evidence>
<dbReference type="Pfam" id="PF00240">
    <property type="entry name" value="ubiquitin"/>
    <property type="match status" value="1"/>
</dbReference>
<evidence type="ECO:0000256" key="3">
    <source>
        <dbReference type="ARBA" id="ARBA00023204"/>
    </source>
</evidence>
<reference evidence="9" key="1">
    <citation type="submission" date="2021-06" db="EMBL/GenBank/DDBJ databases">
        <authorList>
            <person name="Kallberg Y."/>
            <person name="Tangrot J."/>
            <person name="Rosling A."/>
        </authorList>
    </citation>
    <scope>NUCLEOTIDE SEQUENCE</scope>
    <source>
        <strain evidence="9">CL551</strain>
    </source>
</reference>
<dbReference type="SUPFAM" id="SSF54236">
    <property type="entry name" value="Ubiquitin-like"/>
    <property type="match status" value="1"/>
</dbReference>
<keyword evidence="10" id="KW-1185">Reference proteome</keyword>
<dbReference type="SUPFAM" id="SSF46934">
    <property type="entry name" value="UBA-like"/>
    <property type="match status" value="2"/>
</dbReference>
<feature type="domain" description="UBA" evidence="7">
    <location>
        <begin position="333"/>
        <end position="374"/>
    </location>
</feature>
<dbReference type="SMART" id="SM00165">
    <property type="entry name" value="UBA"/>
    <property type="match status" value="2"/>
</dbReference>
<keyword evidence="2 5" id="KW-0227">DNA damage</keyword>
<dbReference type="PANTHER" id="PTHR10621:SF0">
    <property type="entry name" value="UV EXCISION REPAIR PROTEIN RAD23"/>
    <property type="match status" value="1"/>
</dbReference>
<dbReference type="EMBL" id="CAJVPV010002283">
    <property type="protein sequence ID" value="CAG8522635.1"/>
    <property type="molecule type" value="Genomic_DNA"/>
</dbReference>
<dbReference type="SUPFAM" id="SSF101238">
    <property type="entry name" value="XPC-binding domain"/>
    <property type="match status" value="1"/>
</dbReference>
<dbReference type="CDD" id="cd14281">
    <property type="entry name" value="UBA2_Rad23_like"/>
    <property type="match status" value="1"/>
</dbReference>
<dbReference type="InterPro" id="IPR009060">
    <property type="entry name" value="UBA-like_sf"/>
</dbReference>
<dbReference type="GO" id="GO:0031593">
    <property type="term" value="F:polyubiquitin modification-dependent protein binding"/>
    <property type="evidence" value="ECO:0007669"/>
    <property type="project" value="UniProtKB-UniRule"/>
</dbReference>
<dbReference type="GO" id="GO:0043130">
    <property type="term" value="F:ubiquitin binding"/>
    <property type="evidence" value="ECO:0007669"/>
    <property type="project" value="UniProtKB-UniRule"/>
</dbReference>
<dbReference type="PROSITE" id="PS50030">
    <property type="entry name" value="UBA"/>
    <property type="match status" value="2"/>
</dbReference>
<dbReference type="PRINTS" id="PR01839">
    <property type="entry name" value="RAD23PROTEIN"/>
</dbReference>
<protein>
    <recommendedName>
        <fullName evidence="5">UV excision repair protein RAD23</fullName>
    </recommendedName>
</protein>
<evidence type="ECO:0000259" key="7">
    <source>
        <dbReference type="PROSITE" id="PS50030"/>
    </source>
</evidence>
<dbReference type="InterPro" id="IPR036353">
    <property type="entry name" value="XPC-bd_sf"/>
</dbReference>
<dbReference type="InterPro" id="IPR029071">
    <property type="entry name" value="Ubiquitin-like_domsf"/>
</dbReference>
<feature type="domain" description="UBA" evidence="7">
    <location>
        <begin position="162"/>
        <end position="203"/>
    </location>
</feature>
<dbReference type="GO" id="GO:0070628">
    <property type="term" value="F:proteasome binding"/>
    <property type="evidence" value="ECO:0007669"/>
    <property type="project" value="TreeGrafter"/>
</dbReference>
<dbReference type="FunFam" id="3.10.20.90:FF:000254">
    <property type="entry name" value="UV excision repair protein Rad23"/>
    <property type="match status" value="1"/>
</dbReference>
<dbReference type="InterPro" id="IPR006636">
    <property type="entry name" value="STI1_HS-bd"/>
</dbReference>
<name>A0A9N9A9M4_9GLOM</name>
<evidence type="ECO:0000256" key="1">
    <source>
        <dbReference type="ARBA" id="ARBA00022737"/>
    </source>
</evidence>
<keyword evidence="3 5" id="KW-0234">DNA repair</keyword>
<evidence type="ECO:0000313" key="10">
    <source>
        <dbReference type="Proteomes" id="UP000789342"/>
    </source>
</evidence>
<dbReference type="Gene3D" id="1.10.8.10">
    <property type="entry name" value="DNA helicase RuvA subunit, C-terminal domain"/>
    <property type="match status" value="2"/>
</dbReference>
<dbReference type="FunFam" id="1.10.8.10:FF:000003">
    <property type="entry name" value="UV excision repair protein RAD23 homolog"/>
    <property type="match status" value="1"/>
</dbReference>
<dbReference type="GO" id="GO:0003684">
    <property type="term" value="F:damaged DNA binding"/>
    <property type="evidence" value="ECO:0007669"/>
    <property type="project" value="UniProtKB-UniRule"/>
</dbReference>
<dbReference type="Gene3D" id="1.10.10.540">
    <property type="entry name" value="XPC-binding domain"/>
    <property type="match status" value="1"/>
</dbReference>
<feature type="domain" description="Ubiquitin-like" evidence="8">
    <location>
        <begin position="1"/>
        <end position="76"/>
    </location>
</feature>
<dbReference type="CDD" id="cd01805">
    <property type="entry name" value="Ubl_Rad23"/>
    <property type="match status" value="1"/>
</dbReference>
<keyword evidence="1" id="KW-0677">Repeat</keyword>
<dbReference type="NCBIfam" id="TIGR00601">
    <property type="entry name" value="rad23"/>
    <property type="match status" value="1"/>
</dbReference>